<name>A0ABZ3CBB7_9ACTN</name>
<evidence type="ECO:0000256" key="6">
    <source>
        <dbReference type="SAM" id="Phobius"/>
    </source>
</evidence>
<dbReference type="PANTHER" id="PTHR30213:SF1">
    <property type="entry name" value="INNER MEMBRANE PROTEIN YHJD"/>
    <property type="match status" value="1"/>
</dbReference>
<feature type="transmembrane region" description="Helical" evidence="6">
    <location>
        <begin position="183"/>
        <end position="207"/>
    </location>
</feature>
<feature type="transmembrane region" description="Helical" evidence="6">
    <location>
        <begin position="329"/>
        <end position="352"/>
    </location>
</feature>
<evidence type="ECO:0000256" key="2">
    <source>
        <dbReference type="ARBA" id="ARBA00022475"/>
    </source>
</evidence>
<dbReference type="Proteomes" id="UP001434337">
    <property type="component" value="Chromosome"/>
</dbReference>
<comment type="subcellular location">
    <subcellularLocation>
        <location evidence="1">Cell membrane</location>
        <topology evidence="1">Multi-pass membrane protein</topology>
    </subcellularLocation>
</comment>
<sequence>MSPRHPAVAHLVRALRRFSDRLGGPFAAAITYFSVLSLTPILMVAFAALGFTLTRFFPDVLELAKSAIVDAVAADPTLGAQLSALVDGAFTRWQVVGVVGLLSALWSGHVWVHNLRMGVRAQFRSALDDISAEPNPVVGIAQNIAVLFGLLLLLGVAGALSAVATAARGLIADLLALPDTALVAWLLSLLPLVANLVLGFALFAFLLRFLPVGRLDTRRLLQAAAMGAVGMAALQFSTGALFGTLAANPVTAAFGSVIVLMGFFNLFARLVVFVAAWVATADAPALARQLPVRAAPLDTPTDYATKLVRARLAGAGEAQLPAPDEPARAAGLGVGAAWGTALAGLVTLAAALRRRGR</sequence>
<protein>
    <submittedName>
        <fullName evidence="7">YihY/virulence factor BrkB family protein</fullName>
    </submittedName>
</protein>
<keyword evidence="5 6" id="KW-0472">Membrane</keyword>
<dbReference type="Pfam" id="PF03631">
    <property type="entry name" value="Virul_fac_BrkB"/>
    <property type="match status" value="1"/>
</dbReference>
<gene>
    <name evidence="7" type="ORF">PCC79_07880</name>
</gene>
<feature type="transmembrane region" description="Helical" evidence="6">
    <location>
        <begin position="26"/>
        <end position="51"/>
    </location>
</feature>
<evidence type="ECO:0000256" key="5">
    <source>
        <dbReference type="ARBA" id="ARBA00023136"/>
    </source>
</evidence>
<keyword evidence="3 6" id="KW-0812">Transmembrane</keyword>
<keyword evidence="2" id="KW-1003">Cell membrane</keyword>
<dbReference type="InterPro" id="IPR017039">
    <property type="entry name" value="Virul_fac_BrkB"/>
</dbReference>
<keyword evidence="4 6" id="KW-1133">Transmembrane helix</keyword>
<keyword evidence="8" id="KW-1185">Reference proteome</keyword>
<proteinExistence type="predicted"/>
<evidence type="ECO:0000313" key="7">
    <source>
        <dbReference type="EMBL" id="WZX00088.1"/>
    </source>
</evidence>
<feature type="transmembrane region" description="Helical" evidence="6">
    <location>
        <begin position="93"/>
        <end position="112"/>
    </location>
</feature>
<accession>A0ABZ3CBB7</accession>
<dbReference type="RefSeq" id="WP_342373476.1">
    <property type="nucleotide sequence ID" value="NZ_CP115965.1"/>
</dbReference>
<organism evidence="7 8">
    <name type="scientific">Propioniciclava soli</name>
    <dbReference type="NCBI Taxonomy" id="2775081"/>
    <lineage>
        <taxon>Bacteria</taxon>
        <taxon>Bacillati</taxon>
        <taxon>Actinomycetota</taxon>
        <taxon>Actinomycetes</taxon>
        <taxon>Propionibacteriales</taxon>
        <taxon>Propionibacteriaceae</taxon>
        <taxon>Propioniciclava</taxon>
    </lineage>
</organism>
<evidence type="ECO:0000256" key="3">
    <source>
        <dbReference type="ARBA" id="ARBA00022692"/>
    </source>
</evidence>
<feature type="transmembrane region" description="Helical" evidence="6">
    <location>
        <begin position="219"/>
        <end position="236"/>
    </location>
</feature>
<feature type="transmembrane region" description="Helical" evidence="6">
    <location>
        <begin position="144"/>
        <end position="171"/>
    </location>
</feature>
<dbReference type="PANTHER" id="PTHR30213">
    <property type="entry name" value="INNER MEMBRANE PROTEIN YHJD"/>
    <property type="match status" value="1"/>
</dbReference>
<dbReference type="EMBL" id="CP115965">
    <property type="protein sequence ID" value="WZX00088.1"/>
    <property type="molecule type" value="Genomic_DNA"/>
</dbReference>
<evidence type="ECO:0000256" key="4">
    <source>
        <dbReference type="ARBA" id="ARBA00022989"/>
    </source>
</evidence>
<evidence type="ECO:0000313" key="8">
    <source>
        <dbReference type="Proteomes" id="UP001434337"/>
    </source>
</evidence>
<evidence type="ECO:0000256" key="1">
    <source>
        <dbReference type="ARBA" id="ARBA00004651"/>
    </source>
</evidence>
<reference evidence="7 8" key="1">
    <citation type="journal article" date="2023" name="Environ Microbiome">
        <title>A coral-associated actinobacterium mitigates coral bleaching under heat stress.</title>
        <authorList>
            <person name="Li J."/>
            <person name="Zou Y."/>
            <person name="Li Q."/>
            <person name="Zhang J."/>
            <person name="Bourne D.G."/>
            <person name="Lyu Y."/>
            <person name="Liu C."/>
            <person name="Zhang S."/>
        </authorList>
    </citation>
    <scope>NUCLEOTIDE SEQUENCE [LARGE SCALE GENOMIC DNA]</scope>
    <source>
        <strain evidence="7 8">SCSIO 13291</strain>
    </source>
</reference>